<dbReference type="InterPro" id="IPR054289">
    <property type="entry name" value="DUF7025"/>
</dbReference>
<dbReference type="InterPro" id="IPR027417">
    <property type="entry name" value="P-loop_NTPase"/>
</dbReference>
<evidence type="ECO:0000313" key="4">
    <source>
        <dbReference type="Proteomes" id="UP001305779"/>
    </source>
</evidence>
<proteinExistence type="predicted"/>
<dbReference type="SMART" id="SM00382">
    <property type="entry name" value="AAA"/>
    <property type="match status" value="1"/>
</dbReference>
<dbReference type="PANTHER" id="PTHR46411">
    <property type="entry name" value="FAMILY ATPASE, PUTATIVE-RELATED"/>
    <property type="match status" value="1"/>
</dbReference>
<protein>
    <recommendedName>
        <fullName evidence="2">AAA+ ATPase domain-containing protein</fullName>
    </recommendedName>
</protein>
<sequence length="706" mass="80788">MESQVVNDALAKLEALDATPEIENEGELCEFHSYDAFRDKRGETTILQSGHRGQMLFETQRSHDVALVLTRYYDEERTLEDTELEIKSPYIKAALRKVVRRYPGMNISGSRNIVISGEPRCLFHYRNELRDHAIRSTDGNVVEHMSMCLTYMTRRLQKEILAFNTLMKVGPEKAGIDSEYLWMAFRPGILVYSNQGGVERIYKLVDIQIFRGRRPLRNAVFRGGWHLDVLRIESDGNAIGHVRDSLHIKPYDGYKPLRELECYPLQYHPDPARVKRDLIARANKYLSLLGIHFRMYRGPKKLSSKPWRRNEPELDVSAASPEVNGGEHARNRVIIDSAYYHEEEQSSVLEFMPEERSMNVEAKSIPDLKEEELLICTHLMPGFSLATKAWDLFDVTKLDPIPFNENAFKDMVLPAERKSMIESLVRREGENSKIGKDLVTGKGKGIVFLLHGPPGVGKTLTAESIADFTHRPLYTINCSDLSHIPSIVERTLEETLGLTKRWNAITLIDEADVFMAERTVESSRRNELVSVLLRRLESFEGVMFLTTNRVQAVDEAFMSRVHLSIAYPALSPASRREIWKVFARQNLPAQEMTQWLDDRFLAAVSAANVNGRQIRNAVGVAHALASNENRAMTPEDVRTVFQTLQSFNREFKQQASRKRLREARDDAVTGSSKRARVAEDEEEYYNDHDEGAEEHDDDEEEGDDDE</sequence>
<reference evidence="3 4" key="1">
    <citation type="journal article" date="2023" name="G3 (Bethesda)">
        <title>A chromosome-level genome assembly of Zasmidium syzygii isolated from banana leaves.</title>
        <authorList>
            <person name="van Westerhoven A.C."/>
            <person name="Mehrabi R."/>
            <person name="Talebi R."/>
            <person name="Steentjes M.B.F."/>
            <person name="Corcolon B."/>
            <person name="Chong P.A."/>
            <person name="Kema G.H.J."/>
            <person name="Seidl M.F."/>
        </authorList>
    </citation>
    <scope>NUCLEOTIDE SEQUENCE [LARGE SCALE GENOMIC DNA]</scope>
    <source>
        <strain evidence="3 4">P124</strain>
    </source>
</reference>
<dbReference type="Pfam" id="PF00004">
    <property type="entry name" value="AAA"/>
    <property type="match status" value="1"/>
</dbReference>
<evidence type="ECO:0000259" key="2">
    <source>
        <dbReference type="SMART" id="SM00382"/>
    </source>
</evidence>
<dbReference type="EMBL" id="JAXOVC010000008">
    <property type="protein sequence ID" value="KAK4497851.1"/>
    <property type="molecule type" value="Genomic_DNA"/>
</dbReference>
<dbReference type="SUPFAM" id="SSF52540">
    <property type="entry name" value="P-loop containing nucleoside triphosphate hydrolases"/>
    <property type="match status" value="1"/>
</dbReference>
<dbReference type="InterPro" id="IPR003959">
    <property type="entry name" value="ATPase_AAA_core"/>
</dbReference>
<dbReference type="CDD" id="cd19481">
    <property type="entry name" value="RecA-like_protease"/>
    <property type="match status" value="1"/>
</dbReference>
<dbReference type="Pfam" id="PF22942">
    <property type="entry name" value="DUF7025"/>
    <property type="match status" value="1"/>
</dbReference>
<feature type="region of interest" description="Disordered" evidence="1">
    <location>
        <begin position="655"/>
        <end position="706"/>
    </location>
</feature>
<keyword evidence="4" id="KW-1185">Reference proteome</keyword>
<feature type="domain" description="AAA+ ATPase" evidence="2">
    <location>
        <begin position="444"/>
        <end position="571"/>
    </location>
</feature>
<evidence type="ECO:0000256" key="1">
    <source>
        <dbReference type="SAM" id="MobiDB-lite"/>
    </source>
</evidence>
<dbReference type="Proteomes" id="UP001305779">
    <property type="component" value="Unassembled WGS sequence"/>
</dbReference>
<evidence type="ECO:0000313" key="3">
    <source>
        <dbReference type="EMBL" id="KAK4497851.1"/>
    </source>
</evidence>
<accession>A0ABR0E8V5</accession>
<name>A0ABR0E8V5_ZASCE</name>
<dbReference type="Gene3D" id="3.40.50.300">
    <property type="entry name" value="P-loop containing nucleotide triphosphate hydrolases"/>
    <property type="match status" value="1"/>
</dbReference>
<dbReference type="PANTHER" id="PTHR46411:SF2">
    <property type="entry name" value="AAA+ ATPASE DOMAIN-CONTAINING PROTEIN"/>
    <property type="match status" value="1"/>
</dbReference>
<dbReference type="InterPro" id="IPR003593">
    <property type="entry name" value="AAA+_ATPase"/>
</dbReference>
<comment type="caution">
    <text evidence="3">The sequence shown here is derived from an EMBL/GenBank/DDBJ whole genome shotgun (WGS) entry which is preliminary data.</text>
</comment>
<feature type="compositionally biased region" description="Acidic residues" evidence="1">
    <location>
        <begin position="679"/>
        <end position="706"/>
    </location>
</feature>
<gene>
    <name evidence="3" type="ORF">PRZ48_010506</name>
</gene>
<organism evidence="3 4">
    <name type="scientific">Zasmidium cellare</name>
    <name type="common">Wine cellar mold</name>
    <name type="synonym">Racodium cellare</name>
    <dbReference type="NCBI Taxonomy" id="395010"/>
    <lineage>
        <taxon>Eukaryota</taxon>
        <taxon>Fungi</taxon>
        <taxon>Dikarya</taxon>
        <taxon>Ascomycota</taxon>
        <taxon>Pezizomycotina</taxon>
        <taxon>Dothideomycetes</taxon>
        <taxon>Dothideomycetidae</taxon>
        <taxon>Mycosphaerellales</taxon>
        <taxon>Mycosphaerellaceae</taxon>
        <taxon>Zasmidium</taxon>
    </lineage>
</organism>